<evidence type="ECO:0000256" key="1">
    <source>
        <dbReference type="SAM" id="MobiDB-lite"/>
    </source>
</evidence>
<gene>
    <name evidence="2" type="ORF">ACH5RR_038501</name>
</gene>
<organism evidence="2 3">
    <name type="scientific">Cinchona calisaya</name>
    <dbReference type="NCBI Taxonomy" id="153742"/>
    <lineage>
        <taxon>Eukaryota</taxon>
        <taxon>Viridiplantae</taxon>
        <taxon>Streptophyta</taxon>
        <taxon>Embryophyta</taxon>
        <taxon>Tracheophyta</taxon>
        <taxon>Spermatophyta</taxon>
        <taxon>Magnoliopsida</taxon>
        <taxon>eudicotyledons</taxon>
        <taxon>Gunneridae</taxon>
        <taxon>Pentapetalae</taxon>
        <taxon>asterids</taxon>
        <taxon>lamiids</taxon>
        <taxon>Gentianales</taxon>
        <taxon>Rubiaceae</taxon>
        <taxon>Cinchonoideae</taxon>
        <taxon>Cinchoneae</taxon>
        <taxon>Cinchona</taxon>
    </lineage>
</organism>
<proteinExistence type="predicted"/>
<dbReference type="InterPro" id="IPR029005">
    <property type="entry name" value="LIM-bd/SEUSS"/>
</dbReference>
<evidence type="ECO:0000313" key="3">
    <source>
        <dbReference type="Proteomes" id="UP001630127"/>
    </source>
</evidence>
<dbReference type="Pfam" id="PF01803">
    <property type="entry name" value="LIM_bind"/>
    <property type="match status" value="1"/>
</dbReference>
<dbReference type="PANTHER" id="PTHR10378">
    <property type="entry name" value="LIM DOMAIN-BINDING PROTEIN"/>
    <property type="match status" value="1"/>
</dbReference>
<evidence type="ECO:0000313" key="2">
    <source>
        <dbReference type="EMBL" id="KAL3499408.1"/>
    </source>
</evidence>
<comment type="caution">
    <text evidence="2">The sequence shown here is derived from an EMBL/GenBank/DDBJ whole genome shotgun (WGS) entry which is preliminary data.</text>
</comment>
<protein>
    <submittedName>
        <fullName evidence="2">Uncharacterized protein</fullName>
    </submittedName>
</protein>
<accession>A0ABD2XW19</accession>
<feature type="compositionally biased region" description="Polar residues" evidence="1">
    <location>
        <begin position="700"/>
        <end position="712"/>
    </location>
</feature>
<reference evidence="2 3" key="1">
    <citation type="submission" date="2024-11" db="EMBL/GenBank/DDBJ databases">
        <title>A near-complete genome assembly of Cinchona calisaya.</title>
        <authorList>
            <person name="Lian D.C."/>
            <person name="Zhao X.W."/>
            <person name="Wei L."/>
        </authorList>
    </citation>
    <scope>NUCLEOTIDE SEQUENCE [LARGE SCALE GENOMIC DNA]</scope>
    <source>
        <tissue evidence="2">Nenye</tissue>
    </source>
</reference>
<dbReference type="EMBL" id="JBJUIK010000016">
    <property type="protein sequence ID" value="KAL3499408.1"/>
    <property type="molecule type" value="Genomic_DNA"/>
</dbReference>
<sequence length="842" mass="94679">MEDAETGRTNNIYFSPESCKNRWLDAGFFCKYPTDLFSLVSLSICMHLEAYFNSNGQLAMPVAVHNKEIDGSLESSNASISHKKEPVLSTSPIDSPLSIVQMAELNANLASRNENSTTLDKSLNTVAMSSLFADSNLLLSRAFLDKTGSASMEPYLNLPSSLMPFSSSNLSSLLMNASPVSHENTLVDQSNQQEHKRQKLQQMAGSTALIEPKSLSHLLSVPIGMKQEPNTLTQHLNKTRMDMNPDYLLLQQMIQKLLLRHGVEHLQDNSPQLKALMQHQMQNLCQAHLLQSEQQMKNQLPQQVTHQNSFIQSSDDGVCSRRLSQYIHNLRHRPKDNSIVYWRKFISEFYAFGAKERWCLSSYEYVGQNVLGTIDAWCCDMCGTKSGKGFEASFEMLPRLCKMKFESGLLEEILFLEFPRECRYSSGIMMLEYGNAVQESIYEQCRVVREGKLRVIFRHDLKILSWQFCARHHEEYVPHRFVAPQINQLICAAHKYQCSLGNPASGRVSAPELQENCNMFLKSTHQLIKQMDLPILNDLGFSKSHVRCLQIAEVVNSMKDLMDFSFNRRIGPIESLHTYPRAGTKSGSWGSVQTEEQETLEHGSFQDMHTDGIRSMAMHLGPENHCSGTHMTSERVFSGLEDVGSMLVHYHQKTAWENLLNTTGSTPESEQSFLMGNYSQRTTPSPFQGQSYNPGPLHNSKLSRLPSSQTSEASKHIQQQMIDIWLQEMMADNRAKGVPNTLGKQNDQALHRYNANIISGQPTMARDRDIVTDGPGFGYSTAAASAQANLPGNIPGNGGISRTASNNNSLQISGKHRTIKREPDLPEFHMPDAFFGGQFSRN</sequence>
<name>A0ABD2XW19_9GENT</name>
<feature type="compositionally biased region" description="Polar residues" evidence="1">
    <location>
        <begin position="677"/>
        <end position="693"/>
    </location>
</feature>
<feature type="region of interest" description="Disordered" evidence="1">
    <location>
        <begin position="677"/>
        <end position="712"/>
    </location>
</feature>
<dbReference type="Proteomes" id="UP001630127">
    <property type="component" value="Unassembled WGS sequence"/>
</dbReference>
<dbReference type="AlphaFoldDB" id="A0ABD2XW19"/>
<keyword evidence="3" id="KW-1185">Reference proteome</keyword>